<proteinExistence type="predicted"/>
<evidence type="ECO:0000256" key="1">
    <source>
        <dbReference type="ARBA" id="ARBA00022723"/>
    </source>
</evidence>
<keyword evidence="2" id="KW-0408">Iron</keyword>
<evidence type="ECO:0000313" key="3">
    <source>
        <dbReference type="EMBL" id="SVB87607.1"/>
    </source>
</evidence>
<evidence type="ECO:0000256" key="2">
    <source>
        <dbReference type="ARBA" id="ARBA00023004"/>
    </source>
</evidence>
<dbReference type="PROSITE" id="PS51257">
    <property type="entry name" value="PROKAR_LIPOPROTEIN"/>
    <property type="match status" value="1"/>
</dbReference>
<dbReference type="Gene3D" id="2.60.120.620">
    <property type="entry name" value="q2cbj1_9rhob like domain"/>
    <property type="match status" value="1"/>
</dbReference>
<protein>
    <recommendedName>
        <fullName evidence="4">Fe2OG dioxygenase domain-containing protein</fullName>
    </recommendedName>
</protein>
<dbReference type="SUPFAM" id="SSF51197">
    <property type="entry name" value="Clavaminate synthase-like"/>
    <property type="match status" value="1"/>
</dbReference>
<dbReference type="InterPro" id="IPR008775">
    <property type="entry name" value="Phytyl_CoA_dOase-like"/>
</dbReference>
<dbReference type="GO" id="GO:0046872">
    <property type="term" value="F:metal ion binding"/>
    <property type="evidence" value="ECO:0007669"/>
    <property type="project" value="UniProtKB-KW"/>
</dbReference>
<name>A0A382HL17_9ZZZZ</name>
<dbReference type="PANTHER" id="PTHR20883">
    <property type="entry name" value="PHYTANOYL-COA DIOXYGENASE DOMAIN CONTAINING 1"/>
    <property type="match status" value="1"/>
</dbReference>
<dbReference type="AlphaFoldDB" id="A0A382HL17"/>
<dbReference type="Pfam" id="PF05721">
    <property type="entry name" value="PhyH"/>
    <property type="match status" value="1"/>
</dbReference>
<reference evidence="3" key="1">
    <citation type="submission" date="2018-05" db="EMBL/GenBank/DDBJ databases">
        <authorList>
            <person name="Lanie J.A."/>
            <person name="Ng W.-L."/>
            <person name="Kazmierczak K.M."/>
            <person name="Andrzejewski T.M."/>
            <person name="Davidsen T.M."/>
            <person name="Wayne K.J."/>
            <person name="Tettelin H."/>
            <person name="Glass J.I."/>
            <person name="Rusch D."/>
            <person name="Podicherti R."/>
            <person name="Tsui H.-C.T."/>
            <person name="Winkler M.E."/>
        </authorList>
    </citation>
    <scope>NUCLEOTIDE SEQUENCE</scope>
</reference>
<dbReference type="PANTHER" id="PTHR20883:SF15">
    <property type="entry name" value="PHYTANOYL-COA DIOXYGENASE DOMAIN-CONTAINING PROTEIN 1"/>
    <property type="match status" value="1"/>
</dbReference>
<accession>A0A382HL17</accession>
<dbReference type="EMBL" id="UINC01061729">
    <property type="protein sequence ID" value="SVB87607.1"/>
    <property type="molecule type" value="Genomic_DNA"/>
</dbReference>
<evidence type="ECO:0008006" key="4">
    <source>
        <dbReference type="Google" id="ProtNLM"/>
    </source>
</evidence>
<gene>
    <name evidence="3" type="ORF">METZ01_LOCUS240461</name>
</gene>
<sequence>MNATQRYVFDLQGYLVLKGVVPAAILQACNAALDRFEHLSETEYPPPLCLGQERSEQNLYISNIIEGEDVFLDLMDIPTVLDAVETVTGGPYRLNHTYTIYRWGGGYTGLHMHGTPIISKCQYHCRNGQMVSTLTKVVFPMLDCGPEDGCFAVIPGAHKSNFTRPWGNHPGENPPLTPVPAQAGDAIIFTEALTHGSMVNTSGRPRRTLYFCYSIGFMPDWGGQGLEFSDGFASRLSESRQTLLRLK</sequence>
<organism evidence="3">
    <name type="scientific">marine metagenome</name>
    <dbReference type="NCBI Taxonomy" id="408172"/>
    <lineage>
        <taxon>unclassified sequences</taxon>
        <taxon>metagenomes</taxon>
        <taxon>ecological metagenomes</taxon>
    </lineage>
</organism>
<keyword evidence="1" id="KW-0479">Metal-binding</keyword>